<dbReference type="InterPro" id="IPR050491">
    <property type="entry name" value="AmpC-like"/>
</dbReference>
<dbReference type="Pfam" id="PF00144">
    <property type="entry name" value="Beta-lactamase"/>
    <property type="match status" value="1"/>
</dbReference>
<dbReference type="PANTHER" id="PTHR46825">
    <property type="entry name" value="D-ALANYL-D-ALANINE-CARBOXYPEPTIDASE/ENDOPEPTIDASE AMPH"/>
    <property type="match status" value="1"/>
</dbReference>
<dbReference type="PANTHER" id="PTHR46825:SF7">
    <property type="entry name" value="D-ALANYL-D-ALANINE CARBOXYPEPTIDASE"/>
    <property type="match status" value="1"/>
</dbReference>
<dbReference type="GO" id="GO:0004180">
    <property type="term" value="F:carboxypeptidase activity"/>
    <property type="evidence" value="ECO:0007669"/>
    <property type="project" value="UniProtKB-KW"/>
</dbReference>
<dbReference type="Gene3D" id="3.40.710.10">
    <property type="entry name" value="DD-peptidase/beta-lactamase superfamily"/>
    <property type="match status" value="1"/>
</dbReference>
<accession>A0A919AXQ9</accession>
<gene>
    <name evidence="4" type="ORF">GCM10010218_10020</name>
</gene>
<dbReference type="AlphaFoldDB" id="A0A919AXQ9"/>
<evidence type="ECO:0000256" key="2">
    <source>
        <dbReference type="SAM" id="SignalP"/>
    </source>
</evidence>
<feature type="chain" id="PRO_5036950286" evidence="2">
    <location>
        <begin position="18"/>
        <end position="401"/>
    </location>
</feature>
<dbReference type="EMBL" id="BNBD01000001">
    <property type="protein sequence ID" value="GHF30717.1"/>
    <property type="molecule type" value="Genomic_DNA"/>
</dbReference>
<feature type="signal peptide" evidence="2">
    <location>
        <begin position="1"/>
        <end position="17"/>
    </location>
</feature>
<feature type="domain" description="Beta-lactamase-related" evidence="3">
    <location>
        <begin position="32"/>
        <end position="343"/>
    </location>
</feature>
<evidence type="ECO:0000256" key="1">
    <source>
        <dbReference type="SAM" id="MobiDB-lite"/>
    </source>
</evidence>
<evidence type="ECO:0000313" key="5">
    <source>
        <dbReference type="Proteomes" id="UP000638313"/>
    </source>
</evidence>
<sequence>MVSALAATALTATAATAAPSPGPDHDRHAAVRAVMDQHVKEGIPGVLGRSEDHGATWKGSAGVADLSTGRKRTDRDRFRIGSVTKAFTSVVLLQLEAEGRLNLDDTVDRHLPGLVRGNGHDGTRITLRQLLNHTSGIYNYTADPELAAALTTGFPQHRYDVWKPGQLVGLAMRHQPDFAPGTGWNYSNTNYVLAGMVAEKVTGRSWAQEVRQRVLRPAGLRDTTLPGNSSAMPSPHGRAYSKLKFGPSGPSGPIQDTTELNPSWGWAAGEIISTTGDLNRFYSALVGGKLLPAKQQKELLTAVPTGPGGESAGAAGYGLGLMRAKLSCGTSVWLHTGGIHGSSTLAASTDDGRHTTAFNLNGDWLGDLGALVEAEYCGTVPPAKGHTAQRSPSLEKLTALR</sequence>
<name>A0A919AXQ9_9ACTN</name>
<comment type="caution">
    <text evidence="4">The sequence shown here is derived from an EMBL/GenBank/DDBJ whole genome shotgun (WGS) entry which is preliminary data.</text>
</comment>
<keyword evidence="4" id="KW-0121">Carboxypeptidase</keyword>
<feature type="region of interest" description="Disordered" evidence="1">
    <location>
        <begin position="220"/>
        <end position="239"/>
    </location>
</feature>
<evidence type="ECO:0000313" key="4">
    <source>
        <dbReference type="EMBL" id="GHF30717.1"/>
    </source>
</evidence>
<evidence type="ECO:0000259" key="3">
    <source>
        <dbReference type="Pfam" id="PF00144"/>
    </source>
</evidence>
<dbReference type="InterPro" id="IPR001466">
    <property type="entry name" value="Beta-lactam-related"/>
</dbReference>
<reference evidence="4" key="1">
    <citation type="journal article" date="2014" name="Int. J. Syst. Evol. Microbiol.">
        <title>Complete genome sequence of Corynebacterium casei LMG S-19264T (=DSM 44701T), isolated from a smear-ripened cheese.</title>
        <authorList>
            <consortium name="US DOE Joint Genome Institute (JGI-PGF)"/>
            <person name="Walter F."/>
            <person name="Albersmeier A."/>
            <person name="Kalinowski J."/>
            <person name="Ruckert C."/>
        </authorList>
    </citation>
    <scope>NUCLEOTIDE SEQUENCE</scope>
    <source>
        <strain evidence="4">JCM 4059</strain>
    </source>
</reference>
<protein>
    <submittedName>
        <fullName evidence="4">D-alanyl-D-alanine carboxypeptidase</fullName>
    </submittedName>
</protein>
<proteinExistence type="predicted"/>
<dbReference type="Proteomes" id="UP000638313">
    <property type="component" value="Unassembled WGS sequence"/>
</dbReference>
<keyword evidence="5" id="KW-1185">Reference proteome</keyword>
<keyword evidence="4" id="KW-0378">Hydrolase</keyword>
<organism evidence="4 5">
    <name type="scientific">Streptomyces mashuensis</name>
    <dbReference type="NCBI Taxonomy" id="33904"/>
    <lineage>
        <taxon>Bacteria</taxon>
        <taxon>Bacillati</taxon>
        <taxon>Actinomycetota</taxon>
        <taxon>Actinomycetes</taxon>
        <taxon>Kitasatosporales</taxon>
        <taxon>Streptomycetaceae</taxon>
        <taxon>Streptomyces</taxon>
    </lineage>
</organism>
<keyword evidence="4" id="KW-0645">Protease</keyword>
<dbReference type="SUPFAM" id="SSF56601">
    <property type="entry name" value="beta-lactamase/transpeptidase-like"/>
    <property type="match status" value="1"/>
</dbReference>
<keyword evidence="2" id="KW-0732">Signal</keyword>
<dbReference type="InterPro" id="IPR012338">
    <property type="entry name" value="Beta-lactam/transpept-like"/>
</dbReference>
<reference evidence="4" key="2">
    <citation type="submission" date="2020-09" db="EMBL/GenBank/DDBJ databases">
        <authorList>
            <person name="Sun Q."/>
            <person name="Ohkuma M."/>
        </authorList>
    </citation>
    <scope>NUCLEOTIDE SEQUENCE</scope>
    <source>
        <strain evidence="4">JCM 4059</strain>
    </source>
</reference>